<dbReference type="Pfam" id="PF00069">
    <property type="entry name" value="Pkinase"/>
    <property type="match status" value="1"/>
</dbReference>
<evidence type="ECO:0000256" key="4">
    <source>
        <dbReference type="ARBA" id="ARBA00022840"/>
    </source>
</evidence>
<feature type="compositionally biased region" description="Basic and acidic residues" evidence="6">
    <location>
        <begin position="1178"/>
        <end position="1190"/>
    </location>
</feature>
<evidence type="ECO:0000256" key="6">
    <source>
        <dbReference type="SAM" id="MobiDB-lite"/>
    </source>
</evidence>
<feature type="region of interest" description="Disordered" evidence="6">
    <location>
        <begin position="22"/>
        <end position="44"/>
    </location>
</feature>
<dbReference type="SUPFAM" id="SSF56112">
    <property type="entry name" value="Protein kinase-like (PK-like)"/>
    <property type="match status" value="1"/>
</dbReference>
<dbReference type="GO" id="GO:0004674">
    <property type="term" value="F:protein serine/threonine kinase activity"/>
    <property type="evidence" value="ECO:0007669"/>
    <property type="project" value="TreeGrafter"/>
</dbReference>
<keyword evidence="2 5" id="KW-0547">Nucleotide-binding</keyword>
<evidence type="ECO:0000313" key="9">
    <source>
        <dbReference type="Proteomes" id="UP000626109"/>
    </source>
</evidence>
<name>A0A813I2J0_POLGL</name>
<dbReference type="InterPro" id="IPR017441">
    <property type="entry name" value="Protein_kinase_ATP_BS"/>
</dbReference>
<dbReference type="PANTHER" id="PTHR44329">
    <property type="entry name" value="SERINE/THREONINE-PROTEIN KINASE TNNI3K-RELATED"/>
    <property type="match status" value="1"/>
</dbReference>
<comment type="caution">
    <text evidence="8">The sequence shown here is derived from an EMBL/GenBank/DDBJ whole genome shotgun (WGS) entry which is preliminary data.</text>
</comment>
<dbReference type="InterPro" id="IPR011009">
    <property type="entry name" value="Kinase-like_dom_sf"/>
</dbReference>
<dbReference type="Gene3D" id="1.10.510.10">
    <property type="entry name" value="Transferase(Phosphotransferase) domain 1"/>
    <property type="match status" value="1"/>
</dbReference>
<dbReference type="GO" id="GO:0005524">
    <property type="term" value="F:ATP binding"/>
    <property type="evidence" value="ECO:0007669"/>
    <property type="project" value="UniProtKB-UniRule"/>
</dbReference>
<gene>
    <name evidence="8" type="ORF">PGLA2088_LOCUS2904</name>
</gene>
<evidence type="ECO:0000313" key="8">
    <source>
        <dbReference type="EMBL" id="CAE8644263.1"/>
    </source>
</evidence>
<feature type="region of interest" description="Disordered" evidence="6">
    <location>
        <begin position="1238"/>
        <end position="1295"/>
    </location>
</feature>
<feature type="region of interest" description="Disordered" evidence="6">
    <location>
        <begin position="743"/>
        <end position="772"/>
    </location>
</feature>
<evidence type="ECO:0000256" key="3">
    <source>
        <dbReference type="ARBA" id="ARBA00022777"/>
    </source>
</evidence>
<keyword evidence="1" id="KW-0808">Transferase</keyword>
<evidence type="ECO:0000256" key="1">
    <source>
        <dbReference type="ARBA" id="ARBA00022679"/>
    </source>
</evidence>
<accession>A0A813I2J0</accession>
<keyword evidence="4 5" id="KW-0067">ATP-binding</keyword>
<dbReference type="EMBL" id="CAJNNW010002440">
    <property type="protein sequence ID" value="CAE8644263.1"/>
    <property type="molecule type" value="Genomic_DNA"/>
</dbReference>
<feature type="binding site" evidence="5">
    <location>
        <position position="887"/>
    </location>
    <ligand>
        <name>ATP</name>
        <dbReference type="ChEBI" id="CHEBI:30616"/>
    </ligand>
</feature>
<dbReference type="PROSITE" id="PS00108">
    <property type="entry name" value="PROTEIN_KINASE_ST"/>
    <property type="match status" value="1"/>
</dbReference>
<reference evidence="8" key="1">
    <citation type="submission" date="2021-02" db="EMBL/GenBank/DDBJ databases">
        <authorList>
            <person name="Dougan E. K."/>
            <person name="Rhodes N."/>
            <person name="Thang M."/>
            <person name="Chan C."/>
        </authorList>
    </citation>
    <scope>NUCLEOTIDE SEQUENCE</scope>
</reference>
<dbReference type="Proteomes" id="UP000626109">
    <property type="component" value="Unassembled WGS sequence"/>
</dbReference>
<dbReference type="PROSITE" id="PS50011">
    <property type="entry name" value="PROTEIN_KINASE_DOM"/>
    <property type="match status" value="1"/>
</dbReference>
<proteinExistence type="predicted"/>
<dbReference type="PANTHER" id="PTHR44329:SF288">
    <property type="entry name" value="MITOGEN-ACTIVATED PROTEIN KINASE KINASE KINASE 20"/>
    <property type="match status" value="1"/>
</dbReference>
<evidence type="ECO:0000256" key="2">
    <source>
        <dbReference type="ARBA" id="ARBA00022741"/>
    </source>
</evidence>
<feature type="compositionally biased region" description="Basic and acidic residues" evidence="6">
    <location>
        <begin position="793"/>
        <end position="809"/>
    </location>
</feature>
<organism evidence="8 9">
    <name type="scientific">Polarella glacialis</name>
    <name type="common">Dinoflagellate</name>
    <dbReference type="NCBI Taxonomy" id="89957"/>
    <lineage>
        <taxon>Eukaryota</taxon>
        <taxon>Sar</taxon>
        <taxon>Alveolata</taxon>
        <taxon>Dinophyceae</taxon>
        <taxon>Suessiales</taxon>
        <taxon>Suessiaceae</taxon>
        <taxon>Polarella</taxon>
    </lineage>
</organism>
<dbReference type="InterPro" id="IPR000719">
    <property type="entry name" value="Prot_kinase_dom"/>
</dbReference>
<keyword evidence="3" id="KW-0418">Kinase</keyword>
<feature type="region of interest" description="Disordered" evidence="6">
    <location>
        <begin position="1145"/>
        <end position="1204"/>
    </location>
</feature>
<dbReference type="InterPro" id="IPR051681">
    <property type="entry name" value="Ser/Thr_Kinases-Pseudokinases"/>
</dbReference>
<dbReference type="SMART" id="SM00220">
    <property type="entry name" value="S_TKc"/>
    <property type="match status" value="1"/>
</dbReference>
<feature type="region of interest" description="Disordered" evidence="6">
    <location>
        <begin position="787"/>
        <end position="813"/>
    </location>
</feature>
<protein>
    <recommendedName>
        <fullName evidence="7">Protein kinase domain-containing protein</fullName>
    </recommendedName>
</protein>
<feature type="non-terminal residue" evidence="8">
    <location>
        <position position="1"/>
    </location>
</feature>
<dbReference type="PROSITE" id="PS00107">
    <property type="entry name" value="PROTEIN_KINASE_ATP"/>
    <property type="match status" value="1"/>
</dbReference>
<sequence length="1295" mass="143083">EPQTPEVASRENVGGALLELDSAKPKVEPASSQKLPPAASSKRRRLDAELGARRACEAGDTSTAAVLQALEAADIPWNGSRKNVMADGIESVQGMLLGIYAFGANVGVSNATDRNPWLSRLLAAFAQEQNPGFTFTSIQVNKNYAARPHVDKNNLGTSIIIGLGSYEGGDLWAHDDEDNGDVSFELKEDISCMYHYRSGTTYKGRDVDIRNQWLTFNGNRLHFTRPFVGDRYSLVYFTSDRYAHVPEEARVALGTAGFSQGLFQQLRLQLGECCTSGEPQGQNKQNTKDMEAQQFYRFMQKTYGIHSVILPIAGLYAFGGPPCVLWGFCARVVWFWHMTWMVNSVSHVWGFKDWNTGDNSMNNCVTAWYLCRRIRAGRLNLEILAWVKKWVKWVKKLRRFRSNRVGSDAEILDAATEEKARRVADEYTVRRALQGARWWLPAGAGYMAYYLSSYPGGEDLGEGQATTPSIAFAMLCGMAMLGLDKRLTVFQLDCGIAGLVIFTCLCQFSMNTLEDFNFEKVGLAANQVALAGLVWRFRPWIGTCAVKLVIQSFAFNYLSTQSFTEVAAPELFTMIRTDLYVNFLCCFVALLSSKIHMSMARARCDAAAERDKAMGLLNHVCDACAWLAEDDNTLEAGPDGDRLGLELLREMKPTTHWGQQGTKLLKFEDYFASNDDWLRFSSAVKQQRATSCSGSFSLQLITVGMRLHDAVAGGVLFRQADLFVLPWSGAAVRSLVGVRFHTGGDRKSNNDQPHGPVQDQGEGEGEGEGLELPAPTEHFALFEHLAQSSTTDANEKESEAPDTNEKESEAQGCDLRSNGLSSIIFDLRSSDTTLVDQQMMGMEKIGNLEQWLINSSDLVCFRRQKLGEGVFGTVFRGSYLGAPVAVKTSRTDATRRGLSDMAVELRTLRRLRHPNVVSFYGACLLQGSECGLLLVEELVEGKTLESYFSQDDNNFNNNGGNHPHFSDALAPWRILLGIMSALRYLHGHEPSIIHGDIKPSNVLVRDGKFAFPKLVDFGLCRRQKNDARPMGGTKRWMSPELLLPGPSPVPNRATDIFSFGRLAFFTVTGEKPLSHINQEEFESRLRTGQVAELLWPDVPKAFQSQCMALCLLCLPEDPRSRLTAKEAFDDILAWVPQVDREYISSSQKGRSVPECQVQVGGSRDSGRNHKINLNDDTSDSRVVGRERISRDFGSQRNRSRLVTAPKKERACMEAYAPDITEFYKEAAAAGGSDNLPLSFPTTTGQKSVGGSGGFVNGEAVVPPDASEAQLRQRAAAAPEENSQGSPAKKLSAPSS</sequence>
<evidence type="ECO:0000259" key="7">
    <source>
        <dbReference type="PROSITE" id="PS50011"/>
    </source>
</evidence>
<evidence type="ECO:0000256" key="5">
    <source>
        <dbReference type="PROSITE-ProRule" id="PRU10141"/>
    </source>
</evidence>
<feature type="domain" description="Protein kinase" evidence="7">
    <location>
        <begin position="860"/>
        <end position="1135"/>
    </location>
</feature>
<dbReference type="InterPro" id="IPR008271">
    <property type="entry name" value="Ser/Thr_kinase_AS"/>
</dbReference>
<dbReference type="Gene3D" id="3.30.200.20">
    <property type="entry name" value="Phosphorylase Kinase, domain 1"/>
    <property type="match status" value="1"/>
</dbReference>